<sequence>MEMLSWMKKVDGDMSKMDLLNIIDNMHEVINALLEKNNENEEFIKELKEILNQK</sequence>
<gene>
    <name evidence="1" type="ORF">SAMN03080606_02347</name>
</gene>
<dbReference type="Proteomes" id="UP000198636">
    <property type="component" value="Unassembled WGS sequence"/>
</dbReference>
<protein>
    <submittedName>
        <fullName evidence="1">Uncharacterized protein</fullName>
    </submittedName>
</protein>
<proteinExistence type="predicted"/>
<keyword evidence="2" id="KW-1185">Reference proteome</keyword>
<reference evidence="1 2" key="1">
    <citation type="submission" date="2016-10" db="EMBL/GenBank/DDBJ databases">
        <authorList>
            <person name="de Groot N.N."/>
        </authorList>
    </citation>
    <scope>NUCLEOTIDE SEQUENCE [LARGE SCALE GENOMIC DNA]</scope>
    <source>
        <strain evidence="1 2">DSM 18978</strain>
    </source>
</reference>
<evidence type="ECO:0000313" key="2">
    <source>
        <dbReference type="Proteomes" id="UP000198636"/>
    </source>
</evidence>
<dbReference type="RefSeq" id="WP_176758987.1">
    <property type="nucleotide sequence ID" value="NZ_FMUS01000014.1"/>
</dbReference>
<evidence type="ECO:0000313" key="1">
    <source>
        <dbReference type="EMBL" id="SCY73865.1"/>
    </source>
</evidence>
<dbReference type="AlphaFoldDB" id="A0A1G5ICJ4"/>
<accession>A0A1G5ICJ4</accession>
<dbReference type="EMBL" id="FMUS01000014">
    <property type="protein sequence ID" value="SCY73865.1"/>
    <property type="molecule type" value="Genomic_DNA"/>
</dbReference>
<organism evidence="1 2">
    <name type="scientific">Alkaliphilus peptidifermentans DSM 18978</name>
    <dbReference type="NCBI Taxonomy" id="1120976"/>
    <lineage>
        <taxon>Bacteria</taxon>
        <taxon>Bacillati</taxon>
        <taxon>Bacillota</taxon>
        <taxon>Clostridia</taxon>
        <taxon>Peptostreptococcales</taxon>
        <taxon>Natronincolaceae</taxon>
        <taxon>Alkaliphilus</taxon>
    </lineage>
</organism>
<name>A0A1G5ICJ4_9FIRM</name>